<evidence type="ECO:0000256" key="1">
    <source>
        <dbReference type="ARBA" id="ARBA00007169"/>
    </source>
</evidence>
<dbReference type="EMBL" id="VCLA01000076">
    <property type="protein sequence ID" value="MQT00458.1"/>
    <property type="molecule type" value="Genomic_DNA"/>
</dbReference>
<dbReference type="RefSeq" id="WP_153521966.1">
    <property type="nucleotide sequence ID" value="NZ_JBEPDZ010000032.1"/>
</dbReference>
<comment type="similarity">
    <text evidence="1">Belongs to the thioesterase family.</text>
</comment>
<dbReference type="GO" id="GO:0016787">
    <property type="term" value="F:hydrolase activity"/>
    <property type="evidence" value="ECO:0007669"/>
    <property type="project" value="UniProtKB-KW"/>
</dbReference>
<dbReference type="PANTHER" id="PTHR11487">
    <property type="entry name" value="THIOESTERASE"/>
    <property type="match status" value="1"/>
</dbReference>
<dbReference type="OrthoDB" id="8480037at2"/>
<keyword evidence="5" id="KW-1185">Reference proteome</keyword>
<evidence type="ECO:0000259" key="3">
    <source>
        <dbReference type="SMART" id="SM00824"/>
    </source>
</evidence>
<dbReference type="GO" id="GO:0008610">
    <property type="term" value="P:lipid biosynthetic process"/>
    <property type="evidence" value="ECO:0007669"/>
    <property type="project" value="TreeGrafter"/>
</dbReference>
<protein>
    <submittedName>
        <fullName evidence="4">Thioesterase</fullName>
    </submittedName>
</protein>
<dbReference type="InterPro" id="IPR020802">
    <property type="entry name" value="TesA-like"/>
</dbReference>
<comment type="caution">
    <text evidence="4">The sequence shown here is derived from an EMBL/GenBank/DDBJ whole genome shotgun (WGS) entry which is preliminary data.</text>
</comment>
<gene>
    <name evidence="4" type="ORF">FF041_09525</name>
</gene>
<dbReference type="AlphaFoldDB" id="A0A646KEA8"/>
<organism evidence="4 5">
    <name type="scientific">Streptomyces jumonjinensis</name>
    <dbReference type="NCBI Taxonomy" id="1945"/>
    <lineage>
        <taxon>Bacteria</taxon>
        <taxon>Bacillati</taxon>
        <taxon>Actinomycetota</taxon>
        <taxon>Actinomycetes</taxon>
        <taxon>Kitasatosporales</taxon>
        <taxon>Streptomycetaceae</taxon>
        <taxon>Streptomyces</taxon>
    </lineage>
</organism>
<sequence>MDRHSDDPGRWLRNFTPSPGARLRMVCFPHAGGAATAYHPMSVALSPEIDVLAVQYPGRQDRLSESCVDSIPELVDLLVPLLIAQTDHRPLALFGHSMGATVAFEIARRLEREPGTGGPAILFLSGRRAPHFKRNDYVHLRDDQGVLKEVQLLGGSATAALSNPELLSMVLPAIRSDYRAVETHVHVPGPPLRCPVVALTGDADPRADTPSVEAWRDYTEGPFASHVFPGGHFFLNDRADEVHSTVRSHVAALPGRGARAQ</sequence>
<keyword evidence="2" id="KW-0378">Hydrolase</keyword>
<name>A0A646KEA8_STRJU</name>
<dbReference type="PANTHER" id="PTHR11487:SF0">
    <property type="entry name" value="S-ACYL FATTY ACID SYNTHASE THIOESTERASE, MEDIUM CHAIN"/>
    <property type="match status" value="1"/>
</dbReference>
<evidence type="ECO:0000256" key="2">
    <source>
        <dbReference type="ARBA" id="ARBA00022801"/>
    </source>
</evidence>
<evidence type="ECO:0000313" key="4">
    <source>
        <dbReference type="EMBL" id="MQT00458.1"/>
    </source>
</evidence>
<dbReference type="Gene3D" id="3.40.50.1820">
    <property type="entry name" value="alpha/beta hydrolase"/>
    <property type="match status" value="1"/>
</dbReference>
<evidence type="ECO:0000313" key="5">
    <source>
        <dbReference type="Proteomes" id="UP000419138"/>
    </source>
</evidence>
<dbReference type="InterPro" id="IPR012223">
    <property type="entry name" value="TEII"/>
</dbReference>
<accession>A0A646KEA8</accession>
<reference evidence="4 5" key="1">
    <citation type="submission" date="2019-05" db="EMBL/GenBank/DDBJ databases">
        <title>Comparative genomics and metabolomics analyses of clavulanic acid producing Streptomyces species provides insight into specialized metabolism and evolution of beta-lactam biosynthetic gene clusters.</title>
        <authorList>
            <person name="Moore M.A."/>
            <person name="Cruz-Morales P."/>
            <person name="Barona Gomez F."/>
            <person name="Kapil T."/>
        </authorList>
    </citation>
    <scope>NUCLEOTIDE SEQUENCE [LARGE SCALE GENOMIC DNA]</scope>
    <source>
        <strain evidence="4 5">NRRL 5741</strain>
    </source>
</reference>
<dbReference type="SMART" id="SM00824">
    <property type="entry name" value="PKS_TE"/>
    <property type="match status" value="1"/>
</dbReference>
<dbReference type="Pfam" id="PF00975">
    <property type="entry name" value="Thioesterase"/>
    <property type="match status" value="1"/>
</dbReference>
<dbReference type="SUPFAM" id="SSF53474">
    <property type="entry name" value="alpha/beta-Hydrolases"/>
    <property type="match status" value="1"/>
</dbReference>
<dbReference type="InterPro" id="IPR001031">
    <property type="entry name" value="Thioesterase"/>
</dbReference>
<proteinExistence type="inferred from homology"/>
<dbReference type="Proteomes" id="UP000419138">
    <property type="component" value="Unassembled WGS sequence"/>
</dbReference>
<feature type="domain" description="Thioesterase TesA-like" evidence="3">
    <location>
        <begin position="26"/>
        <end position="250"/>
    </location>
</feature>
<dbReference type="InterPro" id="IPR029058">
    <property type="entry name" value="AB_hydrolase_fold"/>
</dbReference>